<dbReference type="EMBL" id="JADBDY010000001">
    <property type="protein sequence ID" value="MBE1459510.1"/>
    <property type="molecule type" value="Genomic_DNA"/>
</dbReference>
<evidence type="ECO:0000313" key="4">
    <source>
        <dbReference type="Proteomes" id="UP000598217"/>
    </source>
</evidence>
<dbReference type="Gene3D" id="1.10.10.10">
    <property type="entry name" value="Winged helix-like DNA-binding domain superfamily/Winged helix DNA-binding domain"/>
    <property type="match status" value="1"/>
</dbReference>
<proteinExistence type="predicted"/>
<name>A0ABR9HKX6_9ACTN</name>
<dbReference type="PANTHER" id="PTHR43252">
    <property type="entry name" value="TRANSCRIPTIONAL REGULATOR YQJI"/>
    <property type="match status" value="1"/>
</dbReference>
<dbReference type="InterPro" id="IPR036388">
    <property type="entry name" value="WH-like_DNA-bd_sf"/>
</dbReference>
<feature type="domain" description="Transcription regulator PadR C-terminal" evidence="2">
    <location>
        <begin position="96"/>
        <end position="170"/>
    </location>
</feature>
<dbReference type="Pfam" id="PF10400">
    <property type="entry name" value="Vir_act_alpha_C"/>
    <property type="match status" value="1"/>
</dbReference>
<reference evidence="3 4" key="1">
    <citation type="submission" date="2020-10" db="EMBL/GenBank/DDBJ databases">
        <title>Sequencing the genomes of 1000 actinobacteria strains.</title>
        <authorList>
            <person name="Klenk H.-P."/>
        </authorList>
    </citation>
    <scope>NUCLEOTIDE SEQUENCE [LARGE SCALE GENOMIC DNA]</scope>
    <source>
        <strain evidence="3 4">DSM 45157</strain>
    </source>
</reference>
<dbReference type="GO" id="GO:0003677">
    <property type="term" value="F:DNA binding"/>
    <property type="evidence" value="ECO:0007669"/>
    <property type="project" value="UniProtKB-KW"/>
</dbReference>
<dbReference type="PANTHER" id="PTHR43252:SF2">
    <property type="entry name" value="TRANSCRIPTION REGULATOR, PADR-LIKE FAMILY"/>
    <property type="match status" value="1"/>
</dbReference>
<dbReference type="InterPro" id="IPR005149">
    <property type="entry name" value="Tscrpt_reg_PadR_N"/>
</dbReference>
<sequence>MSHVILGLLLISPMSLYDLVKAFEAGVSLFYSASSGSIKRALDNLLRQGLIEVASVDPGARGRKVYRVTEAGHQEFRAWMTGEPAGQDLETVALPRLYFLGLLEPDERAPVLHRITARIEADLARLTGLSEHLDGRDIPEGLRDVARHQFATLDYGIATHRFALDWFRRHAERQEDAGPGEAEPAPRPEPD</sequence>
<keyword evidence="3" id="KW-0238">DNA-binding</keyword>
<dbReference type="Proteomes" id="UP000598217">
    <property type="component" value="Unassembled WGS sequence"/>
</dbReference>
<dbReference type="Pfam" id="PF03551">
    <property type="entry name" value="PadR"/>
    <property type="match status" value="1"/>
</dbReference>
<comment type="caution">
    <text evidence="3">The sequence shown here is derived from an EMBL/GenBank/DDBJ whole genome shotgun (WGS) entry which is preliminary data.</text>
</comment>
<dbReference type="InterPro" id="IPR018309">
    <property type="entry name" value="Tscrpt_reg_PadR_C"/>
</dbReference>
<keyword evidence="4" id="KW-1185">Reference proteome</keyword>
<evidence type="ECO:0000259" key="1">
    <source>
        <dbReference type="Pfam" id="PF03551"/>
    </source>
</evidence>
<evidence type="ECO:0000313" key="3">
    <source>
        <dbReference type="EMBL" id="MBE1459510.1"/>
    </source>
</evidence>
<feature type="domain" description="Transcription regulator PadR N-terminal" evidence="1">
    <location>
        <begin position="5"/>
        <end position="77"/>
    </location>
</feature>
<dbReference type="RefSeq" id="WP_191275100.1">
    <property type="nucleotide sequence ID" value="NZ_BMXJ01000008.1"/>
</dbReference>
<protein>
    <submittedName>
        <fullName evidence="3">DNA-binding PadR family transcriptional regulator</fullName>
    </submittedName>
</protein>
<gene>
    <name evidence="3" type="ORF">H4W79_003724</name>
</gene>
<dbReference type="InterPro" id="IPR036390">
    <property type="entry name" value="WH_DNA-bd_sf"/>
</dbReference>
<organism evidence="3 4">
    <name type="scientific">Nocardiopsis terrae</name>
    <dbReference type="NCBI Taxonomy" id="372655"/>
    <lineage>
        <taxon>Bacteria</taxon>
        <taxon>Bacillati</taxon>
        <taxon>Actinomycetota</taxon>
        <taxon>Actinomycetes</taxon>
        <taxon>Streptosporangiales</taxon>
        <taxon>Nocardiopsidaceae</taxon>
        <taxon>Nocardiopsis</taxon>
    </lineage>
</organism>
<dbReference type="SUPFAM" id="SSF46785">
    <property type="entry name" value="Winged helix' DNA-binding domain"/>
    <property type="match status" value="1"/>
</dbReference>
<evidence type="ECO:0000259" key="2">
    <source>
        <dbReference type="Pfam" id="PF10400"/>
    </source>
</evidence>
<accession>A0ABR9HKX6</accession>